<dbReference type="CDD" id="cd02440">
    <property type="entry name" value="AdoMet_MTases"/>
    <property type="match status" value="1"/>
</dbReference>
<dbReference type="SUPFAM" id="SSF53335">
    <property type="entry name" value="S-adenosyl-L-methionine-dependent methyltransferases"/>
    <property type="match status" value="1"/>
</dbReference>
<keyword evidence="4 6" id="KW-0808">Transferase</keyword>
<feature type="binding site" evidence="6">
    <location>
        <position position="100"/>
    </location>
    <ligand>
        <name>S-adenosyl-L-methionine</name>
        <dbReference type="ChEBI" id="CHEBI:59789"/>
    </ligand>
</feature>
<sequence length="322" mass="34991">MSGTVHIPVLRDEVVDALKIEDGKIFLDGTFGAGGYTTAILETADCKVVAIDRDPDAIARGKPLIERFGDRLTLIEGRFGDMDTLLQEAGIAHVDGVALDIGVSSPQIDEAARGFSFREDGPLDMRMEQSGPSAADVVNNESEQNLANLIYRLGEERHSRRIAKAIVLARTSGAIVRTSQLAEIVRGVVPRARGKDTIDPATRTFQALRIHVNDELGELDRGLAAAERVLRPGGRLAVVSFHSLEDRRVKTFIRTRAGKTARPSRHVPDTGATGPAPSFVEITRKPIGPGAEEEKRNPRARSARLRVAERTDAPAWDDREAA</sequence>
<dbReference type="InterPro" id="IPR029063">
    <property type="entry name" value="SAM-dependent_MTases_sf"/>
</dbReference>
<gene>
    <name evidence="6 8" type="primary">rsmH</name>
    <name evidence="8" type="ORF">NUH88_17040</name>
</gene>
<dbReference type="GO" id="GO:0070475">
    <property type="term" value="P:rRNA base methylation"/>
    <property type="evidence" value="ECO:0007669"/>
    <property type="project" value="UniProtKB-UniRule"/>
</dbReference>
<feature type="binding site" evidence="6">
    <location>
        <position position="107"/>
    </location>
    <ligand>
        <name>S-adenosyl-L-methionine</name>
        <dbReference type="ChEBI" id="CHEBI:59789"/>
    </ligand>
</feature>
<dbReference type="PANTHER" id="PTHR11265:SF0">
    <property type="entry name" value="12S RRNA N4-METHYLCYTIDINE METHYLTRANSFERASE"/>
    <property type="match status" value="1"/>
</dbReference>
<feature type="binding site" evidence="6">
    <location>
        <position position="52"/>
    </location>
    <ligand>
        <name>S-adenosyl-L-methionine</name>
        <dbReference type="ChEBI" id="CHEBI:59789"/>
    </ligand>
</feature>
<keyword evidence="9" id="KW-1185">Reference proteome</keyword>
<evidence type="ECO:0000256" key="5">
    <source>
        <dbReference type="ARBA" id="ARBA00022691"/>
    </source>
</evidence>
<dbReference type="SUPFAM" id="SSF81799">
    <property type="entry name" value="Putative methyltransferase TM0872, insert domain"/>
    <property type="match status" value="1"/>
</dbReference>
<comment type="similarity">
    <text evidence="1 6">Belongs to the methyltransferase superfamily. RsmH family.</text>
</comment>
<name>A0A9J7AQC8_9PROT</name>
<reference evidence="8" key="1">
    <citation type="submission" date="2022-08" db="EMBL/GenBank/DDBJ databases">
        <title>Nisaea acidiphila sp. nov., isolated from a marine algal debris and emended description of the genus Nisaea Urios et al. 2008.</title>
        <authorList>
            <person name="Kwon K."/>
        </authorList>
    </citation>
    <scope>NUCLEOTIDE SEQUENCE</scope>
    <source>
        <strain evidence="8">MEBiC11861</strain>
    </source>
</reference>
<dbReference type="InterPro" id="IPR002903">
    <property type="entry name" value="RsmH"/>
</dbReference>
<evidence type="ECO:0000256" key="1">
    <source>
        <dbReference type="ARBA" id="ARBA00010396"/>
    </source>
</evidence>
<evidence type="ECO:0000313" key="9">
    <source>
        <dbReference type="Proteomes" id="UP001060336"/>
    </source>
</evidence>
<dbReference type="NCBIfam" id="TIGR00006">
    <property type="entry name" value="16S rRNA (cytosine(1402)-N(4))-methyltransferase RsmH"/>
    <property type="match status" value="1"/>
</dbReference>
<dbReference type="AlphaFoldDB" id="A0A9J7AQC8"/>
<evidence type="ECO:0000256" key="4">
    <source>
        <dbReference type="ARBA" id="ARBA00022679"/>
    </source>
</evidence>
<keyword evidence="5 6" id="KW-0949">S-adenosyl-L-methionine</keyword>
<dbReference type="HAMAP" id="MF_01007">
    <property type="entry name" value="16SrRNA_methyltr_H"/>
    <property type="match status" value="1"/>
</dbReference>
<proteinExistence type="inferred from homology"/>
<dbReference type="EMBL" id="CP102480">
    <property type="protein sequence ID" value="UUX49098.1"/>
    <property type="molecule type" value="Genomic_DNA"/>
</dbReference>
<protein>
    <recommendedName>
        <fullName evidence="6">Ribosomal RNA small subunit methyltransferase H</fullName>
        <ecNumber evidence="6">2.1.1.199</ecNumber>
    </recommendedName>
    <alternativeName>
        <fullName evidence="6">16S rRNA m(4)C1402 methyltransferase</fullName>
    </alternativeName>
    <alternativeName>
        <fullName evidence="6">rRNA (cytosine-N(4)-)-methyltransferase RsmH</fullName>
    </alternativeName>
</protein>
<evidence type="ECO:0000256" key="2">
    <source>
        <dbReference type="ARBA" id="ARBA00022552"/>
    </source>
</evidence>
<evidence type="ECO:0000256" key="7">
    <source>
        <dbReference type="SAM" id="MobiDB-lite"/>
    </source>
</evidence>
<comment type="subcellular location">
    <subcellularLocation>
        <location evidence="6">Cytoplasm</location>
    </subcellularLocation>
</comment>
<organism evidence="8 9">
    <name type="scientific">Nisaea acidiphila</name>
    <dbReference type="NCBI Taxonomy" id="1862145"/>
    <lineage>
        <taxon>Bacteria</taxon>
        <taxon>Pseudomonadati</taxon>
        <taxon>Pseudomonadota</taxon>
        <taxon>Alphaproteobacteria</taxon>
        <taxon>Rhodospirillales</taxon>
        <taxon>Thalassobaculaceae</taxon>
        <taxon>Nisaea</taxon>
    </lineage>
</organism>
<feature type="binding site" evidence="6">
    <location>
        <position position="79"/>
    </location>
    <ligand>
        <name>S-adenosyl-L-methionine</name>
        <dbReference type="ChEBI" id="CHEBI:59789"/>
    </ligand>
</feature>
<feature type="compositionally biased region" description="Basic and acidic residues" evidence="7">
    <location>
        <begin position="306"/>
        <end position="322"/>
    </location>
</feature>
<evidence type="ECO:0000256" key="3">
    <source>
        <dbReference type="ARBA" id="ARBA00022603"/>
    </source>
</evidence>
<keyword evidence="6" id="KW-0963">Cytoplasm</keyword>
<dbReference type="PIRSF" id="PIRSF004486">
    <property type="entry name" value="MraW"/>
    <property type="match status" value="1"/>
</dbReference>
<dbReference type="Proteomes" id="UP001060336">
    <property type="component" value="Chromosome"/>
</dbReference>
<dbReference type="RefSeq" id="WP_257767599.1">
    <property type="nucleotide sequence ID" value="NZ_CP102480.1"/>
</dbReference>
<dbReference type="InterPro" id="IPR023397">
    <property type="entry name" value="SAM-dep_MeTrfase_MraW_recog"/>
</dbReference>
<dbReference type="KEGG" id="naci:NUH88_17040"/>
<keyword evidence="2 6" id="KW-0698">rRNA processing</keyword>
<accession>A0A9J7AQC8</accession>
<feature type="binding site" evidence="6">
    <location>
        <begin position="34"/>
        <end position="36"/>
    </location>
    <ligand>
        <name>S-adenosyl-L-methionine</name>
        <dbReference type="ChEBI" id="CHEBI:59789"/>
    </ligand>
</feature>
<dbReference type="PANTHER" id="PTHR11265">
    <property type="entry name" value="S-ADENOSYL-METHYLTRANSFERASE MRAW"/>
    <property type="match status" value="1"/>
</dbReference>
<dbReference type="Gene3D" id="3.40.50.150">
    <property type="entry name" value="Vaccinia Virus protein VP39"/>
    <property type="match status" value="1"/>
</dbReference>
<evidence type="ECO:0000256" key="6">
    <source>
        <dbReference type="HAMAP-Rule" id="MF_01007"/>
    </source>
</evidence>
<dbReference type="Gene3D" id="1.10.150.170">
    <property type="entry name" value="Putative methyltransferase TM0872, insert domain"/>
    <property type="match status" value="1"/>
</dbReference>
<feature type="region of interest" description="Disordered" evidence="7">
    <location>
        <begin position="257"/>
        <end position="322"/>
    </location>
</feature>
<dbReference type="GO" id="GO:0071424">
    <property type="term" value="F:rRNA (cytosine-N4-)-methyltransferase activity"/>
    <property type="evidence" value="ECO:0007669"/>
    <property type="project" value="UniProtKB-UniRule"/>
</dbReference>
<comment type="function">
    <text evidence="6">Specifically methylates the N4 position of cytidine in position 1402 (C1402) of 16S rRNA.</text>
</comment>
<dbReference type="Pfam" id="PF01795">
    <property type="entry name" value="Methyltransf_5"/>
    <property type="match status" value="1"/>
</dbReference>
<comment type="catalytic activity">
    <reaction evidence="6">
        <text>cytidine(1402) in 16S rRNA + S-adenosyl-L-methionine = N(4)-methylcytidine(1402) in 16S rRNA + S-adenosyl-L-homocysteine + H(+)</text>
        <dbReference type="Rhea" id="RHEA:42928"/>
        <dbReference type="Rhea" id="RHEA-COMP:10286"/>
        <dbReference type="Rhea" id="RHEA-COMP:10287"/>
        <dbReference type="ChEBI" id="CHEBI:15378"/>
        <dbReference type="ChEBI" id="CHEBI:57856"/>
        <dbReference type="ChEBI" id="CHEBI:59789"/>
        <dbReference type="ChEBI" id="CHEBI:74506"/>
        <dbReference type="ChEBI" id="CHEBI:82748"/>
        <dbReference type="EC" id="2.1.1.199"/>
    </reaction>
</comment>
<keyword evidence="3 6" id="KW-0489">Methyltransferase</keyword>
<dbReference type="EC" id="2.1.1.199" evidence="6"/>
<evidence type="ECO:0000313" key="8">
    <source>
        <dbReference type="EMBL" id="UUX49098.1"/>
    </source>
</evidence>
<dbReference type="GO" id="GO:0005737">
    <property type="term" value="C:cytoplasm"/>
    <property type="evidence" value="ECO:0007669"/>
    <property type="project" value="UniProtKB-SubCell"/>
</dbReference>